<accession>A0ABZ0RVZ3</accession>
<evidence type="ECO:0000256" key="1">
    <source>
        <dbReference type="ARBA" id="ARBA00022722"/>
    </source>
</evidence>
<dbReference type="PANTHER" id="PTHR12302:SF3">
    <property type="entry name" value="SERINE_THREONINE-PROTEIN KINASE 31"/>
    <property type="match status" value="1"/>
</dbReference>
<dbReference type="InterPro" id="IPR016071">
    <property type="entry name" value="Staphylococal_nuclease_OB-fold"/>
</dbReference>
<evidence type="ECO:0000256" key="4">
    <source>
        <dbReference type="SAM" id="Phobius"/>
    </source>
</evidence>
<keyword evidence="4" id="KW-0472">Membrane</keyword>
<feature type="transmembrane region" description="Helical" evidence="4">
    <location>
        <begin position="6"/>
        <end position="25"/>
    </location>
</feature>
<gene>
    <name evidence="6" type="ORF">R6U77_01090</name>
</gene>
<keyword evidence="7" id="KW-1185">Reference proteome</keyword>
<dbReference type="PANTHER" id="PTHR12302">
    <property type="entry name" value="EBNA2 BINDING PROTEIN P100"/>
    <property type="match status" value="1"/>
</dbReference>
<dbReference type="SMART" id="SM00318">
    <property type="entry name" value="SNc"/>
    <property type="match status" value="1"/>
</dbReference>
<keyword evidence="1" id="KW-0540">Nuclease</keyword>
<keyword evidence="4" id="KW-1133">Transmembrane helix</keyword>
<dbReference type="Pfam" id="PF00565">
    <property type="entry name" value="SNase"/>
    <property type="match status" value="1"/>
</dbReference>
<dbReference type="SUPFAM" id="SSF50199">
    <property type="entry name" value="Staphylococcal nuclease"/>
    <property type="match status" value="1"/>
</dbReference>
<evidence type="ECO:0000313" key="6">
    <source>
        <dbReference type="EMBL" id="WPK12315.1"/>
    </source>
</evidence>
<sequence length="214" mass="24336">MKPSDIKTLITSGTIIIAVVLYLIFSPDPKEKVEDSNTPQTQQEENSLQSTVISAQYAQEVTENELQQVKFLSINDGDTFSIEMDGEKHKVRLLMVDTPEMNYDKGQPMPYAEDAKAFTENLLKNAAKIELLFDVGPETDKYDRLLAYIYVDDVLLQESLLKNGLAVMRYINKPNNTLEAELKEIEAAAKEEKLNIWAYEGYFDGKQFHEDAVK</sequence>
<proteinExistence type="predicted"/>
<reference evidence="6 7" key="1">
    <citation type="submission" date="2023-09" db="EMBL/GenBank/DDBJ databases">
        <authorList>
            <person name="Page C.A."/>
            <person name="Perez-Diaz I.M."/>
        </authorList>
    </citation>
    <scope>NUCLEOTIDE SEQUENCE [LARGE SCALE GENOMIC DNA]</scope>
    <source>
        <strain evidence="6 7">Ll15</strain>
    </source>
</reference>
<dbReference type="Proteomes" id="UP001322664">
    <property type="component" value="Chromosome"/>
</dbReference>
<evidence type="ECO:0000259" key="5">
    <source>
        <dbReference type="PROSITE" id="PS50830"/>
    </source>
</evidence>
<dbReference type="InterPro" id="IPR035437">
    <property type="entry name" value="SNase_OB-fold_sf"/>
</dbReference>
<dbReference type="EMBL" id="CP137624">
    <property type="protein sequence ID" value="WPK12315.1"/>
    <property type="molecule type" value="Genomic_DNA"/>
</dbReference>
<dbReference type="RefSeq" id="WP_319837090.1">
    <property type="nucleotide sequence ID" value="NZ_CP137624.1"/>
</dbReference>
<keyword evidence="3" id="KW-0378">Hydrolase</keyword>
<organism evidence="6 7">
    <name type="scientific">Lysinibacillus louembei</name>
    <dbReference type="NCBI Taxonomy" id="1470088"/>
    <lineage>
        <taxon>Bacteria</taxon>
        <taxon>Bacillati</taxon>
        <taxon>Bacillota</taxon>
        <taxon>Bacilli</taxon>
        <taxon>Bacillales</taxon>
        <taxon>Bacillaceae</taxon>
        <taxon>Lysinibacillus</taxon>
    </lineage>
</organism>
<evidence type="ECO:0000256" key="2">
    <source>
        <dbReference type="ARBA" id="ARBA00022759"/>
    </source>
</evidence>
<evidence type="ECO:0000256" key="3">
    <source>
        <dbReference type="ARBA" id="ARBA00022801"/>
    </source>
</evidence>
<evidence type="ECO:0000313" key="7">
    <source>
        <dbReference type="Proteomes" id="UP001322664"/>
    </source>
</evidence>
<name>A0ABZ0RVZ3_9BACI</name>
<keyword evidence="2" id="KW-0255">Endonuclease</keyword>
<dbReference type="Gene3D" id="2.40.50.90">
    <property type="match status" value="1"/>
</dbReference>
<feature type="domain" description="TNase-like" evidence="5">
    <location>
        <begin position="65"/>
        <end position="199"/>
    </location>
</feature>
<dbReference type="PROSITE" id="PS50830">
    <property type="entry name" value="TNASE_3"/>
    <property type="match status" value="1"/>
</dbReference>
<protein>
    <submittedName>
        <fullName evidence="6">Thermonuclease family protein</fullName>
    </submittedName>
</protein>
<keyword evidence="4" id="KW-0812">Transmembrane</keyword>